<gene>
    <name evidence="1" type="ORF">LCGC14_2855110</name>
</gene>
<comment type="caution">
    <text evidence="1">The sequence shown here is derived from an EMBL/GenBank/DDBJ whole genome shotgun (WGS) entry which is preliminary data.</text>
</comment>
<reference evidence="1" key="1">
    <citation type="journal article" date="2015" name="Nature">
        <title>Complex archaea that bridge the gap between prokaryotes and eukaryotes.</title>
        <authorList>
            <person name="Spang A."/>
            <person name="Saw J.H."/>
            <person name="Jorgensen S.L."/>
            <person name="Zaremba-Niedzwiedzka K."/>
            <person name="Martijn J."/>
            <person name="Lind A.E."/>
            <person name="van Eijk R."/>
            <person name="Schleper C."/>
            <person name="Guy L."/>
            <person name="Ettema T.J."/>
        </authorList>
    </citation>
    <scope>NUCLEOTIDE SEQUENCE</scope>
</reference>
<evidence type="ECO:0000313" key="1">
    <source>
        <dbReference type="EMBL" id="KKK77290.1"/>
    </source>
</evidence>
<dbReference type="AlphaFoldDB" id="A0A0F8YU20"/>
<organism evidence="1">
    <name type="scientific">marine sediment metagenome</name>
    <dbReference type="NCBI Taxonomy" id="412755"/>
    <lineage>
        <taxon>unclassified sequences</taxon>
        <taxon>metagenomes</taxon>
        <taxon>ecological metagenomes</taxon>
    </lineage>
</organism>
<dbReference type="EMBL" id="LAZR01055022">
    <property type="protein sequence ID" value="KKK77290.1"/>
    <property type="molecule type" value="Genomic_DNA"/>
</dbReference>
<protein>
    <submittedName>
        <fullName evidence="1">Uncharacterized protein</fullName>
    </submittedName>
</protein>
<accession>A0A0F8YU20</accession>
<sequence>MTDTAQIRTLIEGASLQDGRKVVLRMIRFGARRRVYFYAKKNFITDFDSVVVTHRHRDRKDQIIAKAQEHAATAVAATTIEELLAVFDLIAPNL</sequence>
<name>A0A0F8YU20_9ZZZZ</name>
<proteinExistence type="predicted"/>